<accession>A0A1G9VK58</accession>
<dbReference type="GO" id="GO:0004413">
    <property type="term" value="F:homoserine kinase activity"/>
    <property type="evidence" value="ECO:0007669"/>
    <property type="project" value="TreeGrafter"/>
</dbReference>
<organism evidence="3 4">
    <name type="scientific">Geodermatophilus siccatus</name>
    <dbReference type="NCBI Taxonomy" id="1137991"/>
    <lineage>
        <taxon>Bacteria</taxon>
        <taxon>Bacillati</taxon>
        <taxon>Actinomycetota</taxon>
        <taxon>Actinomycetes</taxon>
        <taxon>Geodermatophilales</taxon>
        <taxon>Geodermatophilaceae</taxon>
        <taxon>Geodermatophilus</taxon>
    </lineage>
</organism>
<sequence>MAEQETATREGEVDRGDDRVAAVALTRYGLSDQVSCRMINLSENATYLVHDPGTGRSGVLRVHREDYHTRPAIESELDWVTALREEAGVATPVVLPSEDGERVVTAEVDGVERHAVLFEVAPGIEPDELKVPLESFETLGRITARMHQHARSWQRPAGFTRFSWDWSSSLGEDPRWGRWQDGIGVGGEEERILGAAADLVRQRLEAYGQEPDRYGLAHADLRLANLLVHDDQVTVIDFDDCGFTWYLYDFGTAVSFLEDDPRLPQWQDAWLRGYRDIAPVPAEDEDMLATFVMLRRLLLVAWMGSHSHSRECQVKGPSYTAASCELARRYLASGGHSLL</sequence>
<dbReference type="Pfam" id="PF01636">
    <property type="entry name" value="APH"/>
    <property type="match status" value="1"/>
</dbReference>
<dbReference type="SUPFAM" id="SSF56112">
    <property type="entry name" value="Protein kinase-like (PK-like)"/>
    <property type="match status" value="1"/>
</dbReference>
<dbReference type="InterPro" id="IPR002575">
    <property type="entry name" value="Aminoglycoside_PTrfase"/>
</dbReference>
<dbReference type="OrthoDB" id="241498at2"/>
<feature type="domain" description="Aminoglycoside phosphotransferase" evidence="2">
    <location>
        <begin position="43"/>
        <end position="275"/>
    </location>
</feature>
<proteinExistence type="inferred from homology"/>
<dbReference type="AlphaFoldDB" id="A0A1G9VK58"/>
<dbReference type="EMBL" id="FNHE01000008">
    <property type="protein sequence ID" value="SDM72205.1"/>
    <property type="molecule type" value="Genomic_DNA"/>
</dbReference>
<dbReference type="Proteomes" id="UP000198680">
    <property type="component" value="Unassembled WGS sequence"/>
</dbReference>
<dbReference type="GO" id="GO:0009088">
    <property type="term" value="P:threonine biosynthetic process"/>
    <property type="evidence" value="ECO:0007669"/>
    <property type="project" value="TreeGrafter"/>
</dbReference>
<dbReference type="InterPro" id="IPR011009">
    <property type="entry name" value="Kinase-like_dom_sf"/>
</dbReference>
<gene>
    <name evidence="3" type="ORF">SAMN05660642_03153</name>
</gene>
<keyword evidence="4" id="KW-1185">Reference proteome</keyword>
<evidence type="ECO:0000256" key="1">
    <source>
        <dbReference type="ARBA" id="ARBA00038240"/>
    </source>
</evidence>
<evidence type="ECO:0000313" key="3">
    <source>
        <dbReference type="EMBL" id="SDM72205.1"/>
    </source>
</evidence>
<dbReference type="PANTHER" id="PTHR21064:SF6">
    <property type="entry name" value="AMINOGLYCOSIDE PHOSPHOTRANSFERASE DOMAIN-CONTAINING PROTEIN"/>
    <property type="match status" value="1"/>
</dbReference>
<reference evidence="4" key="1">
    <citation type="submission" date="2016-10" db="EMBL/GenBank/DDBJ databases">
        <authorList>
            <person name="Varghese N."/>
            <person name="Submissions S."/>
        </authorList>
    </citation>
    <scope>NUCLEOTIDE SEQUENCE [LARGE SCALE GENOMIC DNA]</scope>
    <source>
        <strain evidence="4">DSM 45419</strain>
    </source>
</reference>
<dbReference type="RefSeq" id="WP_091220132.1">
    <property type="nucleotide sequence ID" value="NZ_FNHE01000008.1"/>
</dbReference>
<dbReference type="InterPro" id="IPR050249">
    <property type="entry name" value="Pseudomonas-type_ThrB"/>
</dbReference>
<name>A0A1G9VK58_9ACTN</name>
<dbReference type="STRING" id="1137991.SAMN05660642_03153"/>
<evidence type="ECO:0000259" key="2">
    <source>
        <dbReference type="Pfam" id="PF01636"/>
    </source>
</evidence>
<keyword evidence="3" id="KW-0808">Transferase</keyword>
<comment type="similarity">
    <text evidence="1">Belongs to the pseudomonas-type ThrB family.</text>
</comment>
<dbReference type="PANTHER" id="PTHR21064">
    <property type="entry name" value="AMINOGLYCOSIDE PHOSPHOTRANSFERASE DOMAIN-CONTAINING PROTEIN-RELATED"/>
    <property type="match status" value="1"/>
</dbReference>
<evidence type="ECO:0000313" key="4">
    <source>
        <dbReference type="Proteomes" id="UP000198680"/>
    </source>
</evidence>
<protein>
    <submittedName>
        <fullName evidence="3">Ser/Thr protein kinase RdoA involved in Cpx stress response, MazF antagonist</fullName>
    </submittedName>
</protein>
<keyword evidence="3" id="KW-0418">Kinase</keyword>
<dbReference type="Gene3D" id="3.90.1200.10">
    <property type="match status" value="1"/>
</dbReference>